<evidence type="ECO:0000256" key="5">
    <source>
        <dbReference type="ARBA" id="ARBA00022475"/>
    </source>
</evidence>
<feature type="transmembrane region" description="Helical" evidence="12">
    <location>
        <begin position="470"/>
        <end position="492"/>
    </location>
</feature>
<feature type="transmembrane region" description="Helical" evidence="12">
    <location>
        <begin position="549"/>
        <end position="566"/>
    </location>
</feature>
<keyword evidence="5" id="KW-1003">Cell membrane</keyword>
<dbReference type="PANTHER" id="PTHR43867">
    <property type="entry name" value="CELLULOSE SYNTHASE CATALYTIC SUBUNIT A [UDP-FORMING]"/>
    <property type="match status" value="1"/>
</dbReference>
<comment type="pathway">
    <text evidence="2">Glycan metabolism; osmoregulated periplasmic glucan (OPG) biosynthesis.</text>
</comment>
<dbReference type="Gene3D" id="3.90.550.10">
    <property type="entry name" value="Spore Coat Polysaccharide Biosynthesis Protein SpsA, Chain A"/>
    <property type="match status" value="1"/>
</dbReference>
<accession>A0A380MY08</accession>
<feature type="transmembrane region" description="Helical" evidence="12">
    <location>
        <begin position="380"/>
        <end position="409"/>
    </location>
</feature>
<dbReference type="PANTHER" id="PTHR43867:SF5">
    <property type="entry name" value="GLUCANS BIOSYNTHESIS GLUCOSYLTRANSFERASE H"/>
    <property type="match status" value="1"/>
</dbReference>
<keyword evidence="8 14" id="KW-0808">Transferase</keyword>
<evidence type="ECO:0000256" key="1">
    <source>
        <dbReference type="ARBA" id="ARBA00004429"/>
    </source>
</evidence>
<evidence type="ECO:0000256" key="9">
    <source>
        <dbReference type="ARBA" id="ARBA00022692"/>
    </source>
</evidence>
<feature type="transmembrane region" description="Helical" evidence="12">
    <location>
        <begin position="436"/>
        <end position="458"/>
    </location>
</feature>
<feature type="transmembrane region" description="Helical" evidence="12">
    <location>
        <begin position="523"/>
        <end position="544"/>
    </location>
</feature>
<dbReference type="AlphaFoldDB" id="A0A380MY08"/>
<evidence type="ECO:0000256" key="4">
    <source>
        <dbReference type="ARBA" id="ARBA00020585"/>
    </source>
</evidence>
<dbReference type="Pfam" id="PF13632">
    <property type="entry name" value="Glyco_trans_2_3"/>
    <property type="match status" value="1"/>
</dbReference>
<reference evidence="14 15" key="1">
    <citation type="submission" date="2018-06" db="EMBL/GenBank/DDBJ databases">
        <authorList>
            <consortium name="Pathogen Informatics"/>
            <person name="Doyle S."/>
        </authorList>
    </citation>
    <scope>NUCLEOTIDE SEQUENCE [LARGE SCALE GENOMIC DNA]</scope>
    <source>
        <strain evidence="14 15">NCTC13337</strain>
    </source>
</reference>
<keyword evidence="6" id="KW-0997">Cell inner membrane</keyword>
<keyword evidence="7 14" id="KW-0328">Glycosyltransferase</keyword>
<dbReference type="CDD" id="cd04191">
    <property type="entry name" value="Glucan_BSP_MdoH"/>
    <property type="match status" value="1"/>
</dbReference>
<keyword evidence="10 12" id="KW-1133">Transmembrane helix</keyword>
<evidence type="ECO:0000313" key="15">
    <source>
        <dbReference type="Proteomes" id="UP000254601"/>
    </source>
</evidence>
<proteinExistence type="inferred from homology"/>
<dbReference type="InterPro" id="IPR050321">
    <property type="entry name" value="Glycosyltr_2/OpgH_subfam"/>
</dbReference>
<evidence type="ECO:0000259" key="13">
    <source>
        <dbReference type="Pfam" id="PF13632"/>
    </source>
</evidence>
<feature type="transmembrane region" description="Helical" evidence="12">
    <location>
        <begin position="68"/>
        <end position="96"/>
    </location>
</feature>
<dbReference type="RefSeq" id="WP_072576741.1">
    <property type="nucleotide sequence ID" value="NZ_LWHB01000095.1"/>
</dbReference>
<gene>
    <name evidence="14" type="primary">mdoH</name>
    <name evidence="14" type="ORF">NCTC13337_02223</name>
</gene>
<dbReference type="InterPro" id="IPR029044">
    <property type="entry name" value="Nucleotide-diphossugar_trans"/>
</dbReference>
<dbReference type="SUPFAM" id="SSF53448">
    <property type="entry name" value="Nucleotide-diphospho-sugar transferases"/>
    <property type="match status" value="1"/>
</dbReference>
<evidence type="ECO:0000256" key="2">
    <source>
        <dbReference type="ARBA" id="ARBA00005001"/>
    </source>
</evidence>
<dbReference type="Proteomes" id="UP000254601">
    <property type="component" value="Unassembled WGS sequence"/>
</dbReference>
<dbReference type="GO" id="GO:0005886">
    <property type="term" value="C:plasma membrane"/>
    <property type="evidence" value="ECO:0007669"/>
    <property type="project" value="UniProtKB-SubCell"/>
</dbReference>
<dbReference type="GO" id="GO:0016758">
    <property type="term" value="F:hexosyltransferase activity"/>
    <property type="evidence" value="ECO:0007669"/>
    <property type="project" value="TreeGrafter"/>
</dbReference>
<evidence type="ECO:0000256" key="3">
    <source>
        <dbReference type="ARBA" id="ARBA00009337"/>
    </source>
</evidence>
<evidence type="ECO:0000256" key="8">
    <source>
        <dbReference type="ARBA" id="ARBA00022679"/>
    </source>
</evidence>
<dbReference type="NCBIfam" id="NF003958">
    <property type="entry name" value="PRK05454.2-1"/>
    <property type="match status" value="1"/>
</dbReference>
<evidence type="ECO:0000256" key="6">
    <source>
        <dbReference type="ARBA" id="ARBA00022519"/>
    </source>
</evidence>
<feature type="transmembrane region" description="Helical" evidence="12">
    <location>
        <begin position="32"/>
        <end position="56"/>
    </location>
</feature>
<evidence type="ECO:0000313" key="14">
    <source>
        <dbReference type="EMBL" id="SUO97168.1"/>
    </source>
</evidence>
<keyword evidence="11 12" id="KW-0472">Membrane</keyword>
<protein>
    <recommendedName>
        <fullName evidence="4">Glucans biosynthesis glucosyltransferase H</fullName>
    </recommendedName>
</protein>
<feature type="domain" description="Glycosyltransferase 2-like" evidence="13">
    <location>
        <begin position="207"/>
        <end position="408"/>
    </location>
</feature>
<comment type="similarity">
    <text evidence="3">Belongs to the glycosyltransferase 2 family. OpgH subfamily.</text>
</comment>
<dbReference type="NCBIfam" id="NF003962">
    <property type="entry name" value="PRK05454.2-5"/>
    <property type="match status" value="1"/>
</dbReference>
<sequence length="709" mass="80025">MDSRISAIPPEAPLSMPVQNLRKKPIRAKLPWSWRVFLGRILAFIGALLIGTYGVWQMEAAMGKQHTFLQWILLILFSITFYWVSFSATGTLAGLIPMIRRENQASSEGGKVAILMPVYGEDPKMTGAALLAISESLSTTTVANRCEIFILSDTQNADAWIRETVAFQLLRQKSPLPVWYRRRRRNIARKSGNIEEFIKRWGARYDYILMLDADSLMSAETIVKMIARMDASPRLGLLQSMPRLIGGESLLARSIQFAGALYGKVIARGVAMWQGADGNYWGHNAIIRSRAFAESCGLPELKGRVPIGGHILSHDFVEAALLCRRGWAVRMDPDLSGSYEGLPPTLEDFTGRERRWAQGNLQHLGIITAKGLRWPNRVHFAIGILSYVMSPIWMLMMLVGMLITAQALFIQPEYFPVAYQLFPDWPTFDAKKMQSLFFIALGLLLLPKFFGWLINLILPNKRQMFGGGKALTKGFLLELLLSTLYAPMMMLIQTHHVFDILLGRDSGWRTQNRAGKLMSWKEAIYHTIRYVIAGILPLSALIWLAPNQIIWLSPVLAGLLASPWLARNSGNIRLGQKLAYKHYLLTPEEVDPPVILRKALLREKLFEHISTITLETLLHSPKEIDTHIQTFDYQQPAELTEIEYLLQITAKAKIEAANSLEQALKYLNEKEKLIVAGNADLLKILSGKFNFEVQTQPNINFISRGVIWG</sequence>
<evidence type="ECO:0000256" key="10">
    <source>
        <dbReference type="ARBA" id="ARBA00022989"/>
    </source>
</evidence>
<keyword evidence="15" id="KW-1185">Reference proteome</keyword>
<dbReference type="InterPro" id="IPR001173">
    <property type="entry name" value="Glyco_trans_2-like"/>
</dbReference>
<keyword evidence="9 12" id="KW-0812">Transmembrane</keyword>
<evidence type="ECO:0000256" key="11">
    <source>
        <dbReference type="ARBA" id="ARBA00023136"/>
    </source>
</evidence>
<evidence type="ECO:0000256" key="7">
    <source>
        <dbReference type="ARBA" id="ARBA00022676"/>
    </source>
</evidence>
<organism evidence="14 15">
    <name type="scientific">Suttonella ornithocola</name>
    <dbReference type="NCBI Taxonomy" id="279832"/>
    <lineage>
        <taxon>Bacteria</taxon>
        <taxon>Pseudomonadati</taxon>
        <taxon>Pseudomonadota</taxon>
        <taxon>Gammaproteobacteria</taxon>
        <taxon>Cardiobacteriales</taxon>
        <taxon>Cardiobacteriaceae</taxon>
        <taxon>Suttonella</taxon>
    </lineage>
</organism>
<name>A0A380MY08_9GAMM</name>
<evidence type="ECO:0000256" key="12">
    <source>
        <dbReference type="SAM" id="Phobius"/>
    </source>
</evidence>
<comment type="subcellular location">
    <subcellularLocation>
        <location evidence="1">Cell inner membrane</location>
        <topology evidence="1">Multi-pass membrane protein</topology>
    </subcellularLocation>
</comment>
<dbReference type="EMBL" id="UHIC01000001">
    <property type="protein sequence ID" value="SUO97168.1"/>
    <property type="molecule type" value="Genomic_DNA"/>
</dbReference>